<feature type="transmembrane region" description="Helical" evidence="2">
    <location>
        <begin position="62"/>
        <end position="83"/>
    </location>
</feature>
<evidence type="ECO:0000313" key="3">
    <source>
        <dbReference type="EMBL" id="UNK47875.1"/>
    </source>
</evidence>
<keyword evidence="2" id="KW-1133">Transmembrane helix</keyword>
<dbReference type="RefSeq" id="WP_241915572.1">
    <property type="nucleotide sequence ID" value="NZ_CP093327.1"/>
</dbReference>
<proteinExistence type="predicted"/>
<feature type="transmembrane region" description="Helical" evidence="2">
    <location>
        <begin position="476"/>
        <end position="494"/>
    </location>
</feature>
<feature type="transmembrane region" description="Helical" evidence="2">
    <location>
        <begin position="143"/>
        <end position="164"/>
    </location>
</feature>
<reference evidence="3 4" key="1">
    <citation type="submission" date="2022-03" db="EMBL/GenBank/DDBJ databases">
        <title>Isotopic signatures of nitrous oxide derived from detoxification processes.</title>
        <authorList>
            <person name="Behrendt U."/>
            <person name="Buchen C."/>
            <person name="Well R."/>
            <person name="Ulrich A."/>
            <person name="Rohe L."/>
            <person name="Kolb S."/>
            <person name="Schloter M."/>
            <person name="Horn M.A."/>
            <person name="Augustin J."/>
        </authorList>
    </citation>
    <scope>NUCLEOTIDE SEQUENCE [LARGE SCALE GENOMIC DNA]</scope>
    <source>
        <strain evidence="3 4">S4-C24</strain>
        <plasmid evidence="3 4">p1</plasmid>
    </source>
</reference>
<protein>
    <recommendedName>
        <fullName evidence="5">Permease</fullName>
    </recommendedName>
</protein>
<feature type="transmembrane region" description="Helical" evidence="2">
    <location>
        <begin position="412"/>
        <end position="431"/>
    </location>
</feature>
<feature type="compositionally biased region" description="Low complexity" evidence="1">
    <location>
        <begin position="244"/>
        <end position="254"/>
    </location>
</feature>
<dbReference type="Proteomes" id="UP000829069">
    <property type="component" value="Plasmid p1"/>
</dbReference>
<geneLocation type="plasmid" evidence="3 4">
    <name>p1</name>
</geneLocation>
<evidence type="ECO:0000256" key="1">
    <source>
        <dbReference type="SAM" id="MobiDB-lite"/>
    </source>
</evidence>
<keyword evidence="2" id="KW-0472">Membrane</keyword>
<gene>
    <name evidence="3" type="ORF">MNQ99_18560</name>
</gene>
<feature type="region of interest" description="Disordered" evidence="1">
    <location>
        <begin position="231"/>
        <end position="254"/>
    </location>
</feature>
<evidence type="ECO:0000256" key="2">
    <source>
        <dbReference type="SAM" id="Phobius"/>
    </source>
</evidence>
<feature type="transmembrane region" description="Helical" evidence="2">
    <location>
        <begin position="386"/>
        <end position="405"/>
    </location>
</feature>
<feature type="transmembrane region" description="Helical" evidence="2">
    <location>
        <begin position="103"/>
        <end position="131"/>
    </location>
</feature>
<feature type="transmembrane region" description="Helical" evidence="2">
    <location>
        <begin position="297"/>
        <end position="316"/>
    </location>
</feature>
<feature type="transmembrane region" description="Helical" evidence="2">
    <location>
        <begin position="33"/>
        <end position="53"/>
    </location>
</feature>
<evidence type="ECO:0000313" key="4">
    <source>
        <dbReference type="Proteomes" id="UP000829069"/>
    </source>
</evidence>
<feature type="transmembrane region" description="Helical" evidence="2">
    <location>
        <begin position="184"/>
        <end position="206"/>
    </location>
</feature>
<feature type="transmembrane region" description="Helical" evidence="2">
    <location>
        <begin position="337"/>
        <end position="356"/>
    </location>
</feature>
<name>A0ABY3WBX8_9MICC</name>
<feature type="transmembrane region" description="Helical" evidence="2">
    <location>
        <begin position="267"/>
        <end position="285"/>
    </location>
</feature>
<keyword evidence="4" id="KW-1185">Reference proteome</keyword>
<accession>A0ABY3WBX8</accession>
<keyword evidence="3" id="KW-0614">Plasmid</keyword>
<sequence>MMTPSTVVFLLGVLALVVAMVCRKNVVVPAIVATFLTALFYNGDVVQATMAVFRASIQAGTALFDLFVVIACITAMIAAMRNIGSDVLMTVPFTKIMLNGPTAYIVLFAVTYPLSLVFWPTPALALVAALLLPAAVKAGLPPLASGIAIALAGQGMAIASDYVIGMGPAIMASGSAELAAESVAISSLLISWVIGAVAFVLAYVLVVRKLIRKARIAPELRVFETVSAGSMDGGSSGAGGGSSGEAPSGGSAEHGALPRQYSRLAKIWAVGVPIAFVLVLVYMLLGRFTDLVPWDDGAGAAFVGGAAVVLMILVLVTSQRKVALEDGSTHLIDGLSYAFKAMGVVVPIGGFFYLGIPDYSGAILGLPEEVPPPQFLFDTVAAIQPYIPANAFIGAFAIVLIGMLISLDGSGWAGLPLVGGISVQIADHVGIDATLLAALGQNAAVWTGGGTLLTWSSLIAVAAFARVPVVDLVRSMFIPVVSGFAVAAVVVAVIG</sequence>
<organism evidence="3 4">
    <name type="scientific">Arthrobacter sulfonylureivorans</name>
    <dbReference type="NCBI Taxonomy" id="2486855"/>
    <lineage>
        <taxon>Bacteria</taxon>
        <taxon>Bacillati</taxon>
        <taxon>Actinomycetota</taxon>
        <taxon>Actinomycetes</taxon>
        <taxon>Micrococcales</taxon>
        <taxon>Micrococcaceae</taxon>
        <taxon>Arthrobacter</taxon>
    </lineage>
</organism>
<evidence type="ECO:0008006" key="5">
    <source>
        <dbReference type="Google" id="ProtNLM"/>
    </source>
</evidence>
<dbReference type="EMBL" id="CP093327">
    <property type="protein sequence ID" value="UNK47875.1"/>
    <property type="molecule type" value="Genomic_DNA"/>
</dbReference>
<keyword evidence="2" id="KW-0812">Transmembrane</keyword>
<feature type="compositionally biased region" description="Gly residues" evidence="1">
    <location>
        <begin position="231"/>
        <end position="243"/>
    </location>
</feature>
<feature type="transmembrane region" description="Helical" evidence="2">
    <location>
        <begin position="443"/>
        <end position="464"/>
    </location>
</feature>